<dbReference type="GO" id="GO:0022857">
    <property type="term" value="F:transmembrane transporter activity"/>
    <property type="evidence" value="ECO:0007669"/>
    <property type="project" value="TreeGrafter"/>
</dbReference>
<evidence type="ECO:0000256" key="4">
    <source>
        <dbReference type="ARBA" id="ARBA00022989"/>
    </source>
</evidence>
<dbReference type="Proteomes" id="UP000316778">
    <property type="component" value="Unassembled WGS sequence"/>
</dbReference>
<evidence type="ECO:0000256" key="5">
    <source>
        <dbReference type="ARBA" id="ARBA00023136"/>
    </source>
</evidence>
<dbReference type="PANTHER" id="PTHR30572:SF18">
    <property type="entry name" value="ABC-TYPE MACROLIDE FAMILY EXPORT SYSTEM PERMEASE COMPONENT 2"/>
    <property type="match status" value="1"/>
</dbReference>
<keyword evidence="3 6" id="KW-0812">Transmembrane</keyword>
<feature type="domain" description="ABC3 transporter permease C-terminal" evidence="7">
    <location>
        <begin position="297"/>
        <end position="413"/>
    </location>
</feature>
<feature type="transmembrane region" description="Helical" evidence="6">
    <location>
        <begin position="294"/>
        <end position="313"/>
    </location>
</feature>
<evidence type="ECO:0000259" key="8">
    <source>
        <dbReference type="Pfam" id="PF12704"/>
    </source>
</evidence>
<dbReference type="GO" id="GO:0005886">
    <property type="term" value="C:plasma membrane"/>
    <property type="evidence" value="ECO:0007669"/>
    <property type="project" value="UniProtKB-SubCell"/>
</dbReference>
<feature type="domain" description="ABC3 transporter permease C-terminal" evidence="7">
    <location>
        <begin position="687"/>
        <end position="796"/>
    </location>
</feature>
<keyword evidence="4 6" id="KW-1133">Transmembrane helix</keyword>
<dbReference type="InterPro" id="IPR050250">
    <property type="entry name" value="Macrolide_Exporter_MacB"/>
</dbReference>
<dbReference type="InterPro" id="IPR003838">
    <property type="entry name" value="ABC3_permease_C"/>
</dbReference>
<keyword evidence="2" id="KW-1003">Cell membrane</keyword>
<keyword evidence="5 6" id="KW-0472">Membrane</keyword>
<dbReference type="PANTHER" id="PTHR30572">
    <property type="entry name" value="MEMBRANE COMPONENT OF TRANSPORTER-RELATED"/>
    <property type="match status" value="1"/>
</dbReference>
<gene>
    <name evidence="9" type="ORF">LX66_0395</name>
</gene>
<feature type="transmembrane region" description="Helical" evidence="6">
    <location>
        <begin position="767"/>
        <end position="788"/>
    </location>
</feature>
<feature type="transmembrane region" description="Helical" evidence="6">
    <location>
        <begin position="736"/>
        <end position="755"/>
    </location>
</feature>
<dbReference type="Pfam" id="PF02687">
    <property type="entry name" value="FtsX"/>
    <property type="match status" value="2"/>
</dbReference>
<evidence type="ECO:0000256" key="3">
    <source>
        <dbReference type="ARBA" id="ARBA00022692"/>
    </source>
</evidence>
<feature type="transmembrane region" description="Helical" evidence="6">
    <location>
        <begin position="342"/>
        <end position="365"/>
    </location>
</feature>
<feature type="transmembrane region" description="Helical" evidence="6">
    <location>
        <begin position="5"/>
        <end position="21"/>
    </location>
</feature>
<dbReference type="Pfam" id="PF12704">
    <property type="entry name" value="MacB_PCD"/>
    <property type="match status" value="2"/>
</dbReference>
<dbReference type="InterPro" id="IPR025857">
    <property type="entry name" value="MacB_PCD"/>
</dbReference>
<evidence type="ECO:0000256" key="6">
    <source>
        <dbReference type="SAM" id="Phobius"/>
    </source>
</evidence>
<comment type="subcellular location">
    <subcellularLocation>
        <location evidence="1">Cell membrane</location>
        <topology evidence="1">Multi-pass membrane protein</topology>
    </subcellularLocation>
</comment>
<name>A0A562TCQ6_CHIJA</name>
<proteinExistence type="predicted"/>
<feature type="transmembrane region" description="Helical" evidence="6">
    <location>
        <begin position="433"/>
        <end position="454"/>
    </location>
</feature>
<dbReference type="AlphaFoldDB" id="A0A562TCQ6"/>
<comment type="caution">
    <text evidence="9">The sequence shown here is derived from an EMBL/GenBank/DDBJ whole genome shotgun (WGS) entry which is preliminary data.</text>
</comment>
<protein>
    <submittedName>
        <fullName evidence="9">Putative ABC transport system permease protein</fullName>
    </submittedName>
</protein>
<feature type="domain" description="MacB-like periplasmic core" evidence="8">
    <location>
        <begin position="442"/>
        <end position="637"/>
    </location>
</feature>
<evidence type="ECO:0000256" key="2">
    <source>
        <dbReference type="ARBA" id="ARBA00022475"/>
    </source>
</evidence>
<reference evidence="9 10" key="1">
    <citation type="journal article" date="2013" name="Stand. Genomic Sci.">
        <title>Genomic Encyclopedia of Type Strains, Phase I: The one thousand microbial genomes (KMG-I) project.</title>
        <authorList>
            <person name="Kyrpides N.C."/>
            <person name="Woyke T."/>
            <person name="Eisen J.A."/>
            <person name="Garrity G."/>
            <person name="Lilburn T.G."/>
            <person name="Beck B.J."/>
            <person name="Whitman W.B."/>
            <person name="Hugenholtz P."/>
            <person name="Klenk H.P."/>
        </authorList>
    </citation>
    <scope>NUCLEOTIDE SEQUENCE [LARGE SCALE GENOMIC DNA]</scope>
    <source>
        <strain evidence="9 10">DSM 13484</strain>
    </source>
</reference>
<sequence length="807" mass="89813">MAQCLRGSCLYLPLLMLYYYLKNAWRNLWKDRFYALLNITGLALAMAAFLLINNYVRFERSYENFYTKSDHIYRVTLDRYRGGEFVVTDCETHPPLGPALKKEMPEVKEFVRIQDMGRAEVTNPQHQAFLVEKVYAADPSVFTVFNHDFIQGDPQAALNNPFTAVLTASTAQRLFGSRNPIGQPLQFKGSTLTVTGVIKDLPANTHLKMDLLLSFSSLQQFGIDLDSWNGNNNYTYLEMTPHTDLAAFNAKLKTFSQKQLKNALFTAEPVRDIHLYSHKTFEPEVNGDARTVQFLQIIAFLVLLIGTVNYVNLTTARSSEQLKEAGIKKVLGASRATLVKQFFAASMLINLAAFLSALLLVKLALPFYANIAGKPAAAGIFYTPYFWSTGLLLLLANCLLSGLYPAFALSAIKPVSALTRSFTNGLKGGALRRTLVVGQFTIAAVVLVASIVIYRQLRFMQDQDLGLDTEQVLVLRGPDANQDSSGLRAFKQELLQVPGVEKTAMAGSMPGLALNYLSTTTSVKAHGADQQAGGYNYYLYGIDADLVPTLNMQLAAGRNFIDGSPNKNAVLVNEEACRLLGLGAAEKAVGKQIDYWGNTFTVVGVLKNYHQQSLKDALLPMIHWYADNYASYFTLKVRTRNMRQTIAGVEKKWQEHFRGHPFEYFFLDDLYNQQYKTDTHFGQIVGIFSLFTLFITCLGLLGLASYSVARRTREIGIRKVLGASAAGILHLLTKDFIRLVLIAIVLATPLAWWAMDAWLQGFAYRISIPWWAFVSTGLLMMLIAALTVGGQSLKTALTNPVKSLRSE</sequence>
<feature type="transmembrane region" description="Helical" evidence="6">
    <location>
        <begin position="33"/>
        <end position="52"/>
    </location>
</feature>
<feature type="domain" description="MacB-like periplasmic core" evidence="8">
    <location>
        <begin position="36"/>
        <end position="254"/>
    </location>
</feature>
<dbReference type="EMBL" id="VLLG01000002">
    <property type="protein sequence ID" value="TWI91034.1"/>
    <property type="molecule type" value="Genomic_DNA"/>
</dbReference>
<keyword evidence="10" id="KW-1185">Reference proteome</keyword>
<accession>A0A562TCQ6</accession>
<evidence type="ECO:0000259" key="7">
    <source>
        <dbReference type="Pfam" id="PF02687"/>
    </source>
</evidence>
<evidence type="ECO:0000256" key="1">
    <source>
        <dbReference type="ARBA" id="ARBA00004651"/>
    </source>
</evidence>
<feature type="transmembrane region" description="Helical" evidence="6">
    <location>
        <begin position="684"/>
        <end position="709"/>
    </location>
</feature>
<evidence type="ECO:0000313" key="10">
    <source>
        <dbReference type="Proteomes" id="UP000316778"/>
    </source>
</evidence>
<organism evidence="9 10">
    <name type="scientific">Chitinophaga japonensis</name>
    <name type="common">Flexibacter japonensis</name>
    <dbReference type="NCBI Taxonomy" id="104662"/>
    <lineage>
        <taxon>Bacteria</taxon>
        <taxon>Pseudomonadati</taxon>
        <taxon>Bacteroidota</taxon>
        <taxon>Chitinophagia</taxon>
        <taxon>Chitinophagales</taxon>
        <taxon>Chitinophagaceae</taxon>
        <taxon>Chitinophaga</taxon>
    </lineage>
</organism>
<evidence type="ECO:0000313" key="9">
    <source>
        <dbReference type="EMBL" id="TWI91034.1"/>
    </source>
</evidence>
<feature type="transmembrane region" description="Helical" evidence="6">
    <location>
        <begin position="385"/>
        <end position="412"/>
    </location>
</feature>